<dbReference type="Pfam" id="PF00072">
    <property type="entry name" value="Response_reg"/>
    <property type="match status" value="1"/>
</dbReference>
<comment type="caution">
    <text evidence="4">The sequence shown here is derived from an EMBL/GenBank/DDBJ whole genome shotgun (WGS) entry which is preliminary data.</text>
</comment>
<keyword evidence="1" id="KW-0597">Phosphoprotein</keyword>
<feature type="domain" description="Response regulatory" evidence="2">
    <location>
        <begin position="8"/>
        <end position="121"/>
    </location>
</feature>
<name>A0A1G1SW54_9BACT</name>
<dbReference type="PROSITE" id="PS50930">
    <property type="entry name" value="HTH_LYTTR"/>
    <property type="match status" value="1"/>
</dbReference>
<dbReference type="SMART" id="SM00850">
    <property type="entry name" value="LytTR"/>
    <property type="match status" value="1"/>
</dbReference>
<dbReference type="Gene3D" id="2.40.50.1020">
    <property type="entry name" value="LytTr DNA-binding domain"/>
    <property type="match status" value="1"/>
</dbReference>
<dbReference type="InterPro" id="IPR007492">
    <property type="entry name" value="LytTR_DNA-bd_dom"/>
</dbReference>
<evidence type="ECO:0000313" key="4">
    <source>
        <dbReference type="EMBL" id="OGX82829.1"/>
    </source>
</evidence>
<dbReference type="InterPro" id="IPR011006">
    <property type="entry name" value="CheY-like_superfamily"/>
</dbReference>
<dbReference type="GO" id="GO:0000156">
    <property type="term" value="F:phosphorelay response regulator activity"/>
    <property type="evidence" value="ECO:0007669"/>
    <property type="project" value="InterPro"/>
</dbReference>
<dbReference type="InterPro" id="IPR046947">
    <property type="entry name" value="LytR-like"/>
</dbReference>
<reference evidence="4 5" key="1">
    <citation type="submission" date="2016-08" db="EMBL/GenBank/DDBJ databases">
        <title>Hymenobacter coccineus sp. nov., Hymenobacter lapidarius sp. nov. and Hymenobacter glacialis sp. nov., isolated from Antarctic soil.</title>
        <authorList>
            <person name="Sedlacek I."/>
            <person name="Kralova S."/>
            <person name="Kyrova K."/>
            <person name="Maslanova I."/>
            <person name="Stankova E."/>
            <person name="Vrbovska V."/>
            <person name="Nemec M."/>
            <person name="Bartak M."/>
            <person name="Svec P."/>
            <person name="Busse H.-J."/>
            <person name="Pantucek R."/>
        </authorList>
    </citation>
    <scope>NUCLEOTIDE SEQUENCE [LARGE SCALE GENOMIC DNA]</scope>
    <source>
        <strain evidence="4 5">CCM 8643</strain>
    </source>
</reference>
<dbReference type="RefSeq" id="WP_070729700.1">
    <property type="nucleotide sequence ID" value="NZ_MDZB01000139.1"/>
</dbReference>
<dbReference type="Pfam" id="PF04397">
    <property type="entry name" value="LytTR"/>
    <property type="match status" value="1"/>
</dbReference>
<evidence type="ECO:0000256" key="1">
    <source>
        <dbReference type="PROSITE-ProRule" id="PRU00169"/>
    </source>
</evidence>
<gene>
    <name evidence="4" type="ORF">BEN47_18140</name>
</gene>
<dbReference type="STRING" id="1908237.BEN47_18140"/>
<proteinExistence type="predicted"/>
<accession>A0A1G1SW54</accession>
<dbReference type="PROSITE" id="PS50110">
    <property type="entry name" value="RESPONSE_REGULATORY"/>
    <property type="match status" value="1"/>
</dbReference>
<evidence type="ECO:0000313" key="5">
    <source>
        <dbReference type="Proteomes" id="UP000176294"/>
    </source>
</evidence>
<feature type="domain" description="HTH LytTR-type" evidence="3">
    <location>
        <begin position="145"/>
        <end position="243"/>
    </location>
</feature>
<dbReference type="OrthoDB" id="1646880at2"/>
<protein>
    <recommendedName>
        <fullName evidence="6">DNA-binding response regulator</fullName>
    </recommendedName>
</protein>
<evidence type="ECO:0000259" key="2">
    <source>
        <dbReference type="PROSITE" id="PS50110"/>
    </source>
</evidence>
<sequence>MTPSAKLTCLLVDDNEMNRLTLEHLIGLTPELELVASFSNAVDCLAFFRQGGKVDIAFLDIEMPLLSGLDLVRILPTPQPDIVLVTSHRGFALDAFDLRVTDYIVKPVEFPRLLQAVQRVLANRAATLLPEPSPSPIPPPRDQYLFVKVNKKIVRVNYAELLYIEALSDYSVLVLDKQKLIVYSTLKVLESRLPTAQFARVHRSYIVNTKRIDAVEDHMLGFGKHEVPVSKSYQEGFYRRLRGV</sequence>
<dbReference type="Gene3D" id="3.40.50.2300">
    <property type="match status" value="1"/>
</dbReference>
<dbReference type="AlphaFoldDB" id="A0A1G1SW54"/>
<dbReference type="Proteomes" id="UP000176294">
    <property type="component" value="Unassembled WGS sequence"/>
</dbReference>
<dbReference type="EMBL" id="MDZB01000139">
    <property type="protein sequence ID" value="OGX82829.1"/>
    <property type="molecule type" value="Genomic_DNA"/>
</dbReference>
<evidence type="ECO:0008006" key="6">
    <source>
        <dbReference type="Google" id="ProtNLM"/>
    </source>
</evidence>
<evidence type="ECO:0000259" key="3">
    <source>
        <dbReference type="PROSITE" id="PS50930"/>
    </source>
</evidence>
<keyword evidence="5" id="KW-1185">Reference proteome</keyword>
<dbReference type="SUPFAM" id="SSF52172">
    <property type="entry name" value="CheY-like"/>
    <property type="match status" value="1"/>
</dbReference>
<organism evidence="4 5">
    <name type="scientific">Hymenobacter lapidarius</name>
    <dbReference type="NCBI Taxonomy" id="1908237"/>
    <lineage>
        <taxon>Bacteria</taxon>
        <taxon>Pseudomonadati</taxon>
        <taxon>Bacteroidota</taxon>
        <taxon>Cytophagia</taxon>
        <taxon>Cytophagales</taxon>
        <taxon>Hymenobacteraceae</taxon>
        <taxon>Hymenobacter</taxon>
    </lineage>
</organism>
<dbReference type="InterPro" id="IPR001789">
    <property type="entry name" value="Sig_transdc_resp-reg_receiver"/>
</dbReference>
<dbReference type="PANTHER" id="PTHR37299:SF1">
    <property type="entry name" value="STAGE 0 SPORULATION PROTEIN A HOMOLOG"/>
    <property type="match status" value="1"/>
</dbReference>
<dbReference type="GO" id="GO:0003677">
    <property type="term" value="F:DNA binding"/>
    <property type="evidence" value="ECO:0007669"/>
    <property type="project" value="InterPro"/>
</dbReference>
<dbReference type="PANTHER" id="PTHR37299">
    <property type="entry name" value="TRANSCRIPTIONAL REGULATOR-RELATED"/>
    <property type="match status" value="1"/>
</dbReference>
<dbReference type="SMART" id="SM00448">
    <property type="entry name" value="REC"/>
    <property type="match status" value="1"/>
</dbReference>
<feature type="modified residue" description="4-aspartylphosphate" evidence="1">
    <location>
        <position position="60"/>
    </location>
</feature>